<dbReference type="InterPro" id="IPR003594">
    <property type="entry name" value="HATPase_dom"/>
</dbReference>
<feature type="transmembrane region" description="Helical" evidence="7">
    <location>
        <begin position="23"/>
        <end position="45"/>
    </location>
</feature>
<reference evidence="9 10" key="1">
    <citation type="submission" date="2022-07" db="EMBL/GenBank/DDBJ databases">
        <title>Two temperate virus in Haloterrigena jeotgali A29.</title>
        <authorList>
            <person name="Deng X."/>
        </authorList>
    </citation>
    <scope>NUCLEOTIDE SEQUENCE [LARGE SCALE GENOMIC DNA]</scope>
    <source>
        <strain evidence="9 10">A29</strain>
    </source>
</reference>
<evidence type="ECO:0000313" key="9">
    <source>
        <dbReference type="EMBL" id="WMT09732.1"/>
    </source>
</evidence>
<dbReference type="InterPro" id="IPR050980">
    <property type="entry name" value="2C_sensor_his_kinase"/>
</dbReference>
<dbReference type="PANTHER" id="PTHR44936:SF10">
    <property type="entry name" value="SENSOR PROTEIN RSTB"/>
    <property type="match status" value="1"/>
</dbReference>
<evidence type="ECO:0000256" key="1">
    <source>
        <dbReference type="ARBA" id="ARBA00000085"/>
    </source>
</evidence>
<accession>A0AAF0PEF6</accession>
<dbReference type="PRINTS" id="PR00344">
    <property type="entry name" value="BCTRLSENSOR"/>
</dbReference>
<dbReference type="Gene3D" id="3.30.565.10">
    <property type="entry name" value="Histidine kinase-like ATPase, C-terminal domain"/>
    <property type="match status" value="1"/>
</dbReference>
<keyword evidence="7" id="KW-1133">Transmembrane helix</keyword>
<gene>
    <name evidence="9" type="ORF">NP511_08895</name>
</gene>
<dbReference type="RefSeq" id="WP_049965466.1">
    <property type="nucleotide sequence ID" value="NZ_CP101873.1"/>
</dbReference>
<evidence type="ECO:0000256" key="6">
    <source>
        <dbReference type="ARBA" id="ARBA00022840"/>
    </source>
</evidence>
<keyword evidence="3" id="KW-0808">Transferase</keyword>
<dbReference type="SMART" id="SM00387">
    <property type="entry name" value="HATPase_c"/>
    <property type="match status" value="1"/>
</dbReference>
<dbReference type="EC" id="2.7.13.3" evidence="2"/>
<dbReference type="Pfam" id="PF16926">
    <property type="entry name" value="HisKA_4TM"/>
    <property type="match status" value="1"/>
</dbReference>
<protein>
    <recommendedName>
        <fullName evidence="2">histidine kinase</fullName>
        <ecNumber evidence="2">2.7.13.3</ecNumber>
    </recommendedName>
</protein>
<keyword evidence="7" id="KW-0812">Transmembrane</keyword>
<keyword evidence="5" id="KW-0418">Kinase</keyword>
<feature type="transmembrane region" description="Helical" evidence="7">
    <location>
        <begin position="91"/>
        <end position="109"/>
    </location>
</feature>
<feature type="transmembrane region" description="Helical" evidence="7">
    <location>
        <begin position="121"/>
        <end position="139"/>
    </location>
</feature>
<organism evidence="9 10">
    <name type="scientific">Natrinema thermotolerans</name>
    <dbReference type="NCBI Taxonomy" id="121872"/>
    <lineage>
        <taxon>Archaea</taxon>
        <taxon>Methanobacteriati</taxon>
        <taxon>Methanobacteriota</taxon>
        <taxon>Stenosarchaea group</taxon>
        <taxon>Halobacteria</taxon>
        <taxon>Halobacteriales</taxon>
        <taxon>Natrialbaceae</taxon>
        <taxon>Natrinema</taxon>
    </lineage>
</organism>
<dbReference type="GeneID" id="39861734"/>
<dbReference type="PANTHER" id="PTHR44936">
    <property type="entry name" value="SENSOR PROTEIN CREC"/>
    <property type="match status" value="1"/>
</dbReference>
<dbReference type="AlphaFoldDB" id="A0AAF0PEF6"/>
<comment type="catalytic activity">
    <reaction evidence="1">
        <text>ATP + protein L-histidine = ADP + protein N-phospho-L-histidine.</text>
        <dbReference type="EC" id="2.7.13.3"/>
    </reaction>
</comment>
<proteinExistence type="predicted"/>
<dbReference type="GO" id="GO:0005524">
    <property type="term" value="F:ATP binding"/>
    <property type="evidence" value="ECO:0007669"/>
    <property type="project" value="UniProtKB-KW"/>
</dbReference>
<keyword evidence="4" id="KW-0547">Nucleotide-binding</keyword>
<dbReference type="CDD" id="cd00075">
    <property type="entry name" value="HATPase"/>
    <property type="match status" value="1"/>
</dbReference>
<feature type="transmembrane region" description="Helical" evidence="7">
    <location>
        <begin position="51"/>
        <end position="70"/>
    </location>
</feature>
<keyword evidence="6 9" id="KW-0067">ATP-binding</keyword>
<evidence type="ECO:0000313" key="10">
    <source>
        <dbReference type="Proteomes" id="UP001224926"/>
    </source>
</evidence>
<dbReference type="InterPro" id="IPR036890">
    <property type="entry name" value="HATPase_C_sf"/>
</dbReference>
<dbReference type="InterPro" id="IPR004358">
    <property type="entry name" value="Sig_transdc_His_kin-like_C"/>
</dbReference>
<feature type="domain" description="Histidine kinase" evidence="8">
    <location>
        <begin position="173"/>
        <end position="373"/>
    </location>
</feature>
<evidence type="ECO:0000256" key="7">
    <source>
        <dbReference type="SAM" id="Phobius"/>
    </source>
</evidence>
<dbReference type="PROSITE" id="PS50109">
    <property type="entry name" value="HIS_KIN"/>
    <property type="match status" value="1"/>
</dbReference>
<dbReference type="EMBL" id="CP101873">
    <property type="protein sequence ID" value="WMT09732.1"/>
    <property type="molecule type" value="Genomic_DNA"/>
</dbReference>
<dbReference type="InterPro" id="IPR005467">
    <property type="entry name" value="His_kinase_dom"/>
</dbReference>
<dbReference type="Pfam" id="PF02518">
    <property type="entry name" value="HATPase_c"/>
    <property type="match status" value="1"/>
</dbReference>
<dbReference type="GO" id="GO:0004673">
    <property type="term" value="F:protein histidine kinase activity"/>
    <property type="evidence" value="ECO:0007669"/>
    <property type="project" value="UniProtKB-EC"/>
</dbReference>
<name>A0AAF0PEF6_9EURY</name>
<evidence type="ECO:0000256" key="3">
    <source>
        <dbReference type="ARBA" id="ARBA00022679"/>
    </source>
</evidence>
<evidence type="ECO:0000259" key="8">
    <source>
        <dbReference type="PROSITE" id="PS50109"/>
    </source>
</evidence>
<dbReference type="Proteomes" id="UP001224926">
    <property type="component" value="Chromosome"/>
</dbReference>
<keyword evidence="10" id="KW-1185">Reference proteome</keyword>
<sequence length="386" mass="41671">MSHDTPASSRLVGTPLWLERSSLPWLVTAFGGLSIAGLVGWWLAFADTIGATAYLTTLLSIGVPAVGLGWGGHRLTESDIDESRYGRVCKWCFGGAVAFLAVNMLSIVFFPADSVAANTTWAHFALNTGAVGGFAVGYVEARAIQREVEATAATVRARQLEDEQELLAYLNDLLRHEVLNSSQIIGGHATLLQAECDREAVRDRLETIERESDNLVGVIEDVRAMLDANRGPQSGTAVDLVAVLEAQLLEYRTRFDDVDIEADLPETAHVSANEGVKWIFANLLENAIEHNEGRARVRVTAERGPETVVVRVADDGPGIAEADRETLFERRSTNHGLGLYLSRILANRYGGGVELVETGPDGSVFGVTLQRAASTDADVDAAERSQ</sequence>
<evidence type="ECO:0000256" key="5">
    <source>
        <dbReference type="ARBA" id="ARBA00022777"/>
    </source>
</evidence>
<dbReference type="InterPro" id="IPR031623">
    <property type="entry name" value="HisKA_4TM"/>
</dbReference>
<dbReference type="SUPFAM" id="SSF55874">
    <property type="entry name" value="ATPase domain of HSP90 chaperone/DNA topoisomerase II/histidine kinase"/>
    <property type="match status" value="1"/>
</dbReference>
<keyword evidence="7" id="KW-0472">Membrane</keyword>
<evidence type="ECO:0000256" key="2">
    <source>
        <dbReference type="ARBA" id="ARBA00012438"/>
    </source>
</evidence>
<dbReference type="GeneID" id="84214054"/>
<evidence type="ECO:0000256" key="4">
    <source>
        <dbReference type="ARBA" id="ARBA00022741"/>
    </source>
</evidence>